<evidence type="ECO:0000313" key="2">
    <source>
        <dbReference type="EMBL" id="PSW04190.1"/>
    </source>
</evidence>
<evidence type="ECO:0000313" key="3">
    <source>
        <dbReference type="Proteomes" id="UP000240904"/>
    </source>
</evidence>
<dbReference type="InterPro" id="IPR024467">
    <property type="entry name" value="Xre/MbcA/ParS-like_toxin-bd"/>
</dbReference>
<dbReference type="EMBL" id="PYMC01000010">
    <property type="protein sequence ID" value="PSW04190.1"/>
    <property type="molecule type" value="Genomic_DNA"/>
</dbReference>
<dbReference type="AlphaFoldDB" id="A0A2T3MW78"/>
<organism evidence="2 3">
    <name type="scientific">Photobacterium lipolyticum</name>
    <dbReference type="NCBI Taxonomy" id="266810"/>
    <lineage>
        <taxon>Bacteria</taxon>
        <taxon>Pseudomonadati</taxon>
        <taxon>Pseudomonadota</taxon>
        <taxon>Gammaproteobacteria</taxon>
        <taxon>Vibrionales</taxon>
        <taxon>Vibrionaceae</taxon>
        <taxon>Photobacterium</taxon>
    </lineage>
</organism>
<keyword evidence="3" id="KW-1185">Reference proteome</keyword>
<dbReference type="OrthoDB" id="118583at2"/>
<sequence length="72" mass="8339">MDAEQKMRAKLKMHTDIFEGLCELFNNNHQLALEWLENPKPALSGRTPESFLESDPAMVRSLLQRLKYGDFS</sequence>
<reference evidence="2 3" key="1">
    <citation type="submission" date="2018-03" db="EMBL/GenBank/DDBJ databases">
        <title>Whole genome sequencing of Histamine producing bacteria.</title>
        <authorList>
            <person name="Butler K."/>
        </authorList>
    </citation>
    <scope>NUCLEOTIDE SEQUENCE [LARGE SCALE GENOMIC DNA]</scope>
    <source>
        <strain evidence="2 3">DSM 16190</strain>
    </source>
</reference>
<accession>A0A2T3MW78</accession>
<dbReference type="Pfam" id="PF09722">
    <property type="entry name" value="Xre_MbcA_ParS_C"/>
    <property type="match status" value="1"/>
</dbReference>
<feature type="domain" description="Antitoxin Xre/MbcA/ParS-like toxin-binding" evidence="1">
    <location>
        <begin position="23"/>
        <end position="69"/>
    </location>
</feature>
<dbReference type="RefSeq" id="WP_107284063.1">
    <property type="nucleotide sequence ID" value="NZ_PYMC01000010.1"/>
</dbReference>
<name>A0A2T3MW78_9GAMM</name>
<evidence type="ECO:0000259" key="1">
    <source>
        <dbReference type="Pfam" id="PF09722"/>
    </source>
</evidence>
<gene>
    <name evidence="2" type="ORF">C9I89_14525</name>
</gene>
<proteinExistence type="predicted"/>
<protein>
    <recommendedName>
        <fullName evidence="1">Antitoxin Xre/MbcA/ParS-like toxin-binding domain-containing protein</fullName>
    </recommendedName>
</protein>
<dbReference type="Proteomes" id="UP000240904">
    <property type="component" value="Unassembled WGS sequence"/>
</dbReference>
<comment type="caution">
    <text evidence="2">The sequence shown here is derived from an EMBL/GenBank/DDBJ whole genome shotgun (WGS) entry which is preliminary data.</text>
</comment>